<evidence type="ECO:0000313" key="1">
    <source>
        <dbReference type="EMBL" id="CAB1420699.1"/>
    </source>
</evidence>
<organism evidence="1 2">
    <name type="scientific">Pleuronectes platessa</name>
    <name type="common">European plaice</name>
    <dbReference type="NCBI Taxonomy" id="8262"/>
    <lineage>
        <taxon>Eukaryota</taxon>
        <taxon>Metazoa</taxon>
        <taxon>Chordata</taxon>
        <taxon>Craniata</taxon>
        <taxon>Vertebrata</taxon>
        <taxon>Euteleostomi</taxon>
        <taxon>Actinopterygii</taxon>
        <taxon>Neopterygii</taxon>
        <taxon>Teleostei</taxon>
        <taxon>Neoteleostei</taxon>
        <taxon>Acanthomorphata</taxon>
        <taxon>Carangaria</taxon>
        <taxon>Pleuronectiformes</taxon>
        <taxon>Pleuronectoidei</taxon>
        <taxon>Pleuronectidae</taxon>
        <taxon>Pleuronectes</taxon>
    </lineage>
</organism>
<protein>
    <submittedName>
        <fullName evidence="1">Uncharacterized protein</fullName>
    </submittedName>
</protein>
<dbReference type="EMBL" id="CADEAL010000474">
    <property type="protein sequence ID" value="CAB1420699.1"/>
    <property type="molecule type" value="Genomic_DNA"/>
</dbReference>
<dbReference type="AlphaFoldDB" id="A0A9N7TXD2"/>
<sequence>MTRLTRRTCTHQLLPISALAEHGVIASSSLSLQCYPVILLTCFSIPAEELPEPSALPRPALLPLPRAEELPEPSAPRLSTLSHV</sequence>
<name>A0A9N7TXD2_PLEPL</name>
<reference evidence="1" key="1">
    <citation type="submission" date="2020-03" db="EMBL/GenBank/DDBJ databases">
        <authorList>
            <person name="Weist P."/>
        </authorList>
    </citation>
    <scope>NUCLEOTIDE SEQUENCE</scope>
</reference>
<accession>A0A9N7TXD2</accession>
<proteinExistence type="predicted"/>
<keyword evidence="2" id="KW-1185">Reference proteome</keyword>
<dbReference type="Proteomes" id="UP001153269">
    <property type="component" value="Unassembled WGS sequence"/>
</dbReference>
<evidence type="ECO:0000313" key="2">
    <source>
        <dbReference type="Proteomes" id="UP001153269"/>
    </source>
</evidence>
<comment type="caution">
    <text evidence="1">The sequence shown here is derived from an EMBL/GenBank/DDBJ whole genome shotgun (WGS) entry which is preliminary data.</text>
</comment>
<gene>
    <name evidence="1" type="ORF">PLEPLA_LOCUS8574</name>
</gene>